<evidence type="ECO:0000256" key="3">
    <source>
        <dbReference type="ARBA" id="ARBA00023027"/>
    </source>
</evidence>
<feature type="domain" description="D-isomer specific 2-hydroxyacid dehydrogenase NAD-binding" evidence="6">
    <location>
        <begin position="153"/>
        <end position="241"/>
    </location>
</feature>
<dbReference type="Proteomes" id="UP000799118">
    <property type="component" value="Unassembled WGS sequence"/>
</dbReference>
<keyword evidence="2 4" id="KW-0560">Oxidoreductase</keyword>
<dbReference type="OrthoDB" id="298012at2759"/>
<sequence>MVVRVAILDDYQQVALTTADWSNIAGQLQIDVFTDTLQDEESLSKRLEPYEIICAMRERTKFFPSLLDRLPNLRLIATTGARNRGIDVEYAKQKGILVCGTAVEVDVARYIVTEHMNVRQGNPQWQTVVPMGLYQAFISFEGLNLFNMRNFIASKEELLKKSDIVSLHLVLSERSKHTIGAADLALMKPSAFLINTSRGPLVDEAALIEALKSKKIAGAGLDVFDQEPLPLDNVTLSPHNAYVNDTSYKVFWSETVENIQAYLDGKPRSLM</sequence>
<dbReference type="GO" id="GO:0016616">
    <property type="term" value="F:oxidoreductase activity, acting on the CH-OH group of donors, NAD or NADP as acceptor"/>
    <property type="evidence" value="ECO:0007669"/>
    <property type="project" value="InterPro"/>
</dbReference>
<dbReference type="InterPro" id="IPR050857">
    <property type="entry name" value="D-2-hydroxyacid_DH"/>
</dbReference>
<dbReference type="EMBL" id="ML769411">
    <property type="protein sequence ID" value="KAE9405090.1"/>
    <property type="molecule type" value="Genomic_DNA"/>
</dbReference>
<accession>A0A6A4I5A6</accession>
<proteinExistence type="inferred from homology"/>
<evidence type="ECO:0000313" key="8">
    <source>
        <dbReference type="Proteomes" id="UP000799118"/>
    </source>
</evidence>
<dbReference type="PROSITE" id="PS00671">
    <property type="entry name" value="D_2_HYDROXYACID_DH_3"/>
    <property type="match status" value="1"/>
</dbReference>
<dbReference type="SUPFAM" id="SSF52283">
    <property type="entry name" value="Formate/glycerate dehydrogenase catalytic domain-like"/>
    <property type="match status" value="1"/>
</dbReference>
<dbReference type="PANTHER" id="PTHR42789:SF1">
    <property type="entry name" value="D-ISOMER SPECIFIC 2-HYDROXYACID DEHYDROGENASE FAMILY PROTEIN (AFU_ORTHOLOGUE AFUA_6G10090)"/>
    <property type="match status" value="1"/>
</dbReference>
<reference evidence="7" key="1">
    <citation type="journal article" date="2019" name="Environ. Microbiol.">
        <title>Fungal ecological strategies reflected in gene transcription - a case study of two litter decomposers.</title>
        <authorList>
            <person name="Barbi F."/>
            <person name="Kohler A."/>
            <person name="Barry K."/>
            <person name="Baskaran P."/>
            <person name="Daum C."/>
            <person name="Fauchery L."/>
            <person name="Ihrmark K."/>
            <person name="Kuo A."/>
            <person name="LaButti K."/>
            <person name="Lipzen A."/>
            <person name="Morin E."/>
            <person name="Grigoriev I.V."/>
            <person name="Henrissat B."/>
            <person name="Lindahl B."/>
            <person name="Martin F."/>
        </authorList>
    </citation>
    <scope>NUCLEOTIDE SEQUENCE</scope>
    <source>
        <strain evidence="7">JB14</strain>
    </source>
</reference>
<evidence type="ECO:0000259" key="6">
    <source>
        <dbReference type="Pfam" id="PF02826"/>
    </source>
</evidence>
<dbReference type="SUPFAM" id="SSF51735">
    <property type="entry name" value="NAD(P)-binding Rossmann-fold domains"/>
    <property type="match status" value="1"/>
</dbReference>
<dbReference type="PANTHER" id="PTHR42789">
    <property type="entry name" value="D-ISOMER SPECIFIC 2-HYDROXYACID DEHYDROGENASE FAMILY PROTEIN (AFU_ORTHOLOGUE AFUA_6G10090)"/>
    <property type="match status" value="1"/>
</dbReference>
<dbReference type="Pfam" id="PF02826">
    <property type="entry name" value="2-Hacid_dh_C"/>
    <property type="match status" value="1"/>
</dbReference>
<dbReference type="InterPro" id="IPR029753">
    <property type="entry name" value="D-isomer_DH_CS"/>
</dbReference>
<dbReference type="AlphaFoldDB" id="A0A6A4I5A6"/>
<dbReference type="InterPro" id="IPR006140">
    <property type="entry name" value="D-isomer_DH_NAD-bd"/>
</dbReference>
<feature type="domain" description="D-isomer specific 2-hydroxyacid dehydrogenase catalytic" evidence="5">
    <location>
        <begin position="21"/>
        <end position="267"/>
    </location>
</feature>
<dbReference type="GO" id="GO:0051287">
    <property type="term" value="F:NAD binding"/>
    <property type="evidence" value="ECO:0007669"/>
    <property type="project" value="InterPro"/>
</dbReference>
<evidence type="ECO:0000256" key="2">
    <source>
        <dbReference type="ARBA" id="ARBA00023002"/>
    </source>
</evidence>
<gene>
    <name evidence="7" type="ORF">BT96DRAFT_916290</name>
</gene>
<dbReference type="Gene3D" id="3.40.50.720">
    <property type="entry name" value="NAD(P)-binding Rossmann-like Domain"/>
    <property type="match status" value="3"/>
</dbReference>
<comment type="similarity">
    <text evidence="1 4">Belongs to the D-isomer specific 2-hydroxyacid dehydrogenase family.</text>
</comment>
<keyword evidence="3" id="KW-0520">NAD</keyword>
<evidence type="ECO:0000256" key="1">
    <source>
        <dbReference type="ARBA" id="ARBA00005854"/>
    </source>
</evidence>
<dbReference type="CDD" id="cd12169">
    <property type="entry name" value="PGDH_like_1"/>
    <property type="match status" value="1"/>
</dbReference>
<keyword evidence="8" id="KW-1185">Reference proteome</keyword>
<dbReference type="Pfam" id="PF00389">
    <property type="entry name" value="2-Hacid_dh"/>
    <property type="match status" value="1"/>
</dbReference>
<protein>
    <submittedName>
        <fullName evidence="7">D-isomer specific 2-hydroxyacid dehydrogenase</fullName>
    </submittedName>
</protein>
<organism evidence="7 8">
    <name type="scientific">Gymnopus androsaceus JB14</name>
    <dbReference type="NCBI Taxonomy" id="1447944"/>
    <lineage>
        <taxon>Eukaryota</taxon>
        <taxon>Fungi</taxon>
        <taxon>Dikarya</taxon>
        <taxon>Basidiomycota</taxon>
        <taxon>Agaricomycotina</taxon>
        <taxon>Agaricomycetes</taxon>
        <taxon>Agaricomycetidae</taxon>
        <taxon>Agaricales</taxon>
        <taxon>Marasmiineae</taxon>
        <taxon>Omphalotaceae</taxon>
        <taxon>Gymnopus</taxon>
    </lineage>
</organism>
<dbReference type="InterPro" id="IPR006139">
    <property type="entry name" value="D-isomer_2_OHA_DH_cat_dom"/>
</dbReference>
<name>A0A6A4I5A6_9AGAR</name>
<evidence type="ECO:0000313" key="7">
    <source>
        <dbReference type="EMBL" id="KAE9405090.1"/>
    </source>
</evidence>
<evidence type="ECO:0000256" key="4">
    <source>
        <dbReference type="RuleBase" id="RU003719"/>
    </source>
</evidence>
<dbReference type="InterPro" id="IPR036291">
    <property type="entry name" value="NAD(P)-bd_dom_sf"/>
</dbReference>
<evidence type="ECO:0000259" key="5">
    <source>
        <dbReference type="Pfam" id="PF00389"/>
    </source>
</evidence>